<dbReference type="EMBL" id="LN732915">
    <property type="protein sequence ID" value="CEP16215.1"/>
    <property type="molecule type" value="Genomic_DNA"/>
</dbReference>
<sequence length="280" mass="30926">MASSIPLLETLEITLSASGVAELAFNRPSRYNALSPLAYRDWLAAIQWASKCDAVKVVVLTGRGKYYTSGQELQEPDNSPEGKEFVKKRRSVTKTLVDELINFPKLLIAGVNGPAIGFGVTTLALCDVVYTVPEATFNTPFMKLAFCAEGCSSLLFPRIMGISKANEMLLMGRTFTAPELVECGFVSRILPLEGFCNQVLALAEEAAKFSTDALAVTKKLIRDVDRQELLKVNEIEMIRLTERMKAQDSQDAINAFVEQAKRKKVAKLAKQQQLRAKSRL</sequence>
<dbReference type="Gene3D" id="3.90.226.10">
    <property type="entry name" value="2-enoyl-CoA Hydratase, Chain A, domain 1"/>
    <property type="match status" value="1"/>
</dbReference>
<evidence type="ECO:0000256" key="3">
    <source>
        <dbReference type="ARBA" id="ARBA00023235"/>
    </source>
</evidence>
<keyword evidence="3" id="KW-0413">Isomerase</keyword>
<dbReference type="OrthoDB" id="448450at2759"/>
<dbReference type="InterPro" id="IPR029045">
    <property type="entry name" value="ClpP/crotonase-like_dom_sf"/>
</dbReference>
<dbReference type="Proteomes" id="UP000054107">
    <property type="component" value="Unassembled WGS sequence"/>
</dbReference>
<dbReference type="Pfam" id="PF00378">
    <property type="entry name" value="ECH_1"/>
    <property type="match status" value="1"/>
</dbReference>
<dbReference type="CDD" id="cd06558">
    <property type="entry name" value="crotonase-like"/>
    <property type="match status" value="1"/>
</dbReference>
<dbReference type="InterPro" id="IPR014748">
    <property type="entry name" value="Enoyl-CoA_hydra_C"/>
</dbReference>
<organism evidence="4 5">
    <name type="scientific">Parasitella parasitica</name>
    <dbReference type="NCBI Taxonomy" id="35722"/>
    <lineage>
        <taxon>Eukaryota</taxon>
        <taxon>Fungi</taxon>
        <taxon>Fungi incertae sedis</taxon>
        <taxon>Mucoromycota</taxon>
        <taxon>Mucoromycotina</taxon>
        <taxon>Mucoromycetes</taxon>
        <taxon>Mucorales</taxon>
        <taxon>Mucorineae</taxon>
        <taxon>Mucoraceae</taxon>
        <taxon>Parasitella</taxon>
    </lineage>
</organism>
<dbReference type="InterPro" id="IPR001753">
    <property type="entry name" value="Enoyl-CoA_hydra/iso"/>
</dbReference>
<dbReference type="AlphaFoldDB" id="A0A0B7NKZ7"/>
<dbReference type="PANTHER" id="PTHR43684:SF1">
    <property type="entry name" value="ENOYL-COA DELTA ISOMERASE 2"/>
    <property type="match status" value="1"/>
</dbReference>
<protein>
    <recommendedName>
        <fullName evidence="6">Enoyl-CoA hydratase</fullName>
    </recommendedName>
</protein>
<dbReference type="Gene3D" id="1.10.12.10">
    <property type="entry name" value="Lyase 2-enoyl-coa Hydratase, Chain A, domain 2"/>
    <property type="match status" value="1"/>
</dbReference>
<gene>
    <name evidence="4" type="primary">PARPA_10464.1 scaffold 40601</name>
</gene>
<evidence type="ECO:0000256" key="2">
    <source>
        <dbReference type="ARBA" id="ARBA00023140"/>
    </source>
</evidence>
<evidence type="ECO:0000313" key="4">
    <source>
        <dbReference type="EMBL" id="CEP16215.1"/>
    </source>
</evidence>
<evidence type="ECO:0000256" key="1">
    <source>
        <dbReference type="ARBA" id="ARBA00004275"/>
    </source>
</evidence>
<proteinExistence type="predicted"/>
<dbReference type="SUPFAM" id="SSF52096">
    <property type="entry name" value="ClpP/crotonase"/>
    <property type="match status" value="1"/>
</dbReference>
<dbReference type="PANTHER" id="PTHR43684">
    <property type="match status" value="1"/>
</dbReference>
<name>A0A0B7NKZ7_9FUNG</name>
<comment type="subcellular location">
    <subcellularLocation>
        <location evidence="1">Peroxisome</location>
    </subcellularLocation>
</comment>
<dbReference type="GO" id="GO:0005777">
    <property type="term" value="C:peroxisome"/>
    <property type="evidence" value="ECO:0007669"/>
    <property type="project" value="UniProtKB-SubCell"/>
</dbReference>
<reference evidence="4 5" key="1">
    <citation type="submission" date="2014-09" db="EMBL/GenBank/DDBJ databases">
        <authorList>
            <person name="Ellenberger Sabrina"/>
        </authorList>
    </citation>
    <scope>NUCLEOTIDE SEQUENCE [LARGE SCALE GENOMIC DNA]</scope>
    <source>
        <strain evidence="4 5">CBS 412.66</strain>
    </source>
</reference>
<keyword evidence="2" id="KW-0576">Peroxisome</keyword>
<accession>A0A0B7NKZ7</accession>
<keyword evidence="5" id="KW-1185">Reference proteome</keyword>
<evidence type="ECO:0000313" key="5">
    <source>
        <dbReference type="Proteomes" id="UP000054107"/>
    </source>
</evidence>
<dbReference type="GO" id="GO:0004165">
    <property type="term" value="F:delta(3)-delta(2)-enoyl-CoA isomerase activity"/>
    <property type="evidence" value="ECO:0007669"/>
    <property type="project" value="UniProtKB-ARBA"/>
</dbReference>
<evidence type="ECO:0008006" key="6">
    <source>
        <dbReference type="Google" id="ProtNLM"/>
    </source>
</evidence>
<dbReference type="STRING" id="35722.A0A0B7NKZ7"/>
<dbReference type="InterPro" id="IPR051053">
    <property type="entry name" value="ECH/Chromodomain_protein"/>
</dbReference>